<name>Q9CQD9_MOUSE</name>
<evidence type="ECO:0000313" key="2">
    <source>
        <dbReference type="MGI" id="MGI:1338049"/>
    </source>
</evidence>
<proteinExistence type="evidence at transcript level"/>
<protein>
    <submittedName>
        <fullName evidence="1">Uncharacterized protein</fullName>
    </submittedName>
</protein>
<accession>Q9CQD9</accession>
<reference evidence="1" key="8">
    <citation type="journal article" date="2005" name="Science">
        <title>Antisense Transcription in the Mammalian Transcriptome.</title>
        <authorList>
            <consortium name="RIKEN Genome Exploration Research Group and Genome Science Group (Genome Network Project Core Group) and the FANTOM Consortium"/>
        </authorList>
    </citation>
    <scope>NUCLEOTIDE SEQUENCE</scope>
    <source>
        <strain evidence="1">C57BL/6J</strain>
        <tissue evidence="1">Testis</tissue>
    </source>
</reference>
<reference evidence="1" key="6">
    <citation type="journal article" date="2002" name="Nature">
        <title>Analysis of the mouse transcriptome based on functional annotation of 60,770 full-length cDNAs.</title>
        <authorList>
            <consortium name="The FANTOM Consortium and the RIKEN Genome Exploration Research Group Phase I and II Team"/>
        </authorList>
    </citation>
    <scope>NUCLEOTIDE SEQUENCE</scope>
    <source>
        <strain evidence="1">C57BL/6J</strain>
        <tissue evidence="1">Testis</tissue>
    </source>
</reference>
<reference evidence="1" key="3">
    <citation type="journal article" date="2000" name="Genome Res.">
        <title>RIKEN integrated sequence analysis (RISA) system--384-format sequencing pipeline with 384 multicapillary sequencer.</title>
        <authorList>
            <person name="Shibata K."/>
            <person name="Itoh M."/>
            <person name="Aizawa K."/>
            <person name="Nagaoka S."/>
            <person name="Sasaki N."/>
            <person name="Carninci P."/>
            <person name="Konno H."/>
            <person name="Akiyama J."/>
            <person name="Nishi K."/>
            <person name="Kitsunai T."/>
            <person name="Tashiro H."/>
            <person name="Itoh M."/>
            <person name="Sumi N."/>
            <person name="Ishii Y."/>
            <person name="Nakamura S."/>
            <person name="Hazama M."/>
            <person name="Nishine T."/>
            <person name="Harada A."/>
            <person name="Yamamoto R."/>
            <person name="Matsumoto H."/>
            <person name="Sakaguchi S."/>
            <person name="Ikegami T."/>
            <person name="Kashiwagi K."/>
            <person name="Fujiwake S."/>
            <person name="Inoue K."/>
            <person name="Togawa Y."/>
            <person name="Izawa M."/>
            <person name="Ohara E."/>
            <person name="Watahiki M."/>
            <person name="Yoneda Y."/>
            <person name="Ishikawa T."/>
            <person name="Ozawa K."/>
            <person name="Tanaka T."/>
            <person name="Matsuura S."/>
            <person name="Kawai J."/>
            <person name="Okazaki Y."/>
            <person name="Muramatsu M."/>
            <person name="Inoue Y."/>
            <person name="Kira A."/>
            <person name="Hayashizaki Y."/>
        </authorList>
    </citation>
    <scope>NUCLEOTIDE SEQUENCE</scope>
    <source>
        <strain evidence="1">C57BL/6J</strain>
        <tissue evidence="1">Testis</tissue>
    </source>
</reference>
<reference evidence="1" key="5">
    <citation type="journal article" date="2001" name="Nature">
        <title>Functional annotation of a full-length mouse cDNA collection.</title>
        <authorList>
            <consortium name="The RIKEN Genome Exploration Research Group Phase II Team and the FANTOM Consortium"/>
        </authorList>
    </citation>
    <scope>NUCLEOTIDE SEQUENCE</scope>
    <source>
        <strain evidence="1">C57BL/6J</strain>
        <tissue evidence="1">Testis</tissue>
    </source>
</reference>
<sequence>MTSWVVLKFQWQKSEQNRKAKAPPPADYYCTKSPLEKSGSALTCNFLNKKLSFEGLGKPEPGELPTRLGLKTDFALPGQRSITWLHPSNSHTRWACILLHTKLLAIYANMIF</sequence>
<reference evidence="1" key="2">
    <citation type="journal article" date="2000" name="Genome Res.">
        <title>Normalization and subtraction of cap-trapper-selected cDNAs to prepare full-length cDNA libraries for rapid discovery of new genes.</title>
        <authorList>
            <person name="Carninci P."/>
            <person name="Shibata Y."/>
            <person name="Hayatsu N."/>
            <person name="Sugahara Y."/>
            <person name="Shibata K."/>
            <person name="Itoh M."/>
            <person name="Konno H."/>
            <person name="Okazaki Y."/>
            <person name="Muramatsu M."/>
            <person name="Hayashizaki Y."/>
        </authorList>
    </citation>
    <scope>NUCLEOTIDE SEQUENCE</scope>
    <source>
        <strain evidence="1">C57BL/6J</strain>
        <tissue evidence="1">Testis</tissue>
    </source>
</reference>
<dbReference type="EMBL" id="AK006666">
    <property type="protein sequence ID" value="BAB24695.1"/>
    <property type="molecule type" value="mRNA"/>
</dbReference>
<reference evidence="1" key="7">
    <citation type="journal article" date="2005" name="Science">
        <title>The Transcriptional Landscape of the Mammalian Genome.</title>
        <authorList>
            <consortium name="The FANTOM Consortium"/>
            <consortium name="Riken Genome Exploration Research Group and Genome Science Group (Genome Network Project Core Group)"/>
        </authorList>
    </citation>
    <scope>NUCLEOTIDE SEQUENCE</scope>
    <source>
        <strain evidence="1">C57BL/6J</strain>
        <tissue evidence="1">Testis</tissue>
    </source>
</reference>
<reference evidence="1" key="4">
    <citation type="submission" date="2000-07" db="EMBL/GenBank/DDBJ databases">
        <authorList>
            <person name="Adachi J."/>
            <person name="Aizawa K."/>
            <person name="Akahira S."/>
            <person name="Akimura T."/>
            <person name="Arai A."/>
            <person name="Aono H."/>
            <person name="Arakawa T."/>
            <person name="Bono H."/>
            <person name="Carninci P."/>
            <person name="Fukuda S."/>
            <person name="Fukunishi Y."/>
            <person name="Furuno M."/>
            <person name="Hanagaki T."/>
            <person name="Hara A."/>
            <person name="Hayatsu N."/>
            <person name="Hiramoto K."/>
            <person name="Hiraoka T."/>
            <person name="Hori F."/>
            <person name="Imotani K."/>
            <person name="Ishii Y."/>
            <person name="Itoh M."/>
            <person name="Izawa M."/>
            <person name="Kasukawa T."/>
            <person name="Kato H."/>
            <person name="Kawai J."/>
            <person name="Kojima Y."/>
            <person name="Konno H."/>
            <person name="Kouda M."/>
            <person name="Koya S."/>
            <person name="Kurihara C."/>
            <person name="Matsuyama T."/>
            <person name="Miyazaki A."/>
            <person name="Nishi K."/>
            <person name="Nomura K."/>
            <person name="Numazaki R."/>
            <person name="Ohno M."/>
            <person name="Okazaki Y."/>
            <person name="Okido T."/>
            <person name="Owa C."/>
            <person name="Saito H."/>
            <person name="Saito R."/>
            <person name="Sakai C."/>
            <person name="Sakai K."/>
            <person name="Sano H."/>
            <person name="Sasaki D."/>
            <person name="Shibata K."/>
            <person name="Shibata Y."/>
            <person name="Shinagawa A."/>
            <person name="Shiraki T."/>
            <person name="Sogabe Y."/>
            <person name="Suzuki H."/>
            <person name="Tagami M."/>
            <person name="Tagawa A."/>
            <person name="Takahashi F."/>
            <person name="Tanaka T."/>
            <person name="Tejima Y."/>
            <person name="Toya T."/>
            <person name="Yamamura T."/>
            <person name="Yasunishi A."/>
            <person name="Yoshida K."/>
            <person name="Yoshino M."/>
            <person name="Muramatsu M."/>
            <person name="Hayashizaki Y."/>
        </authorList>
    </citation>
    <scope>NUCLEOTIDE SEQUENCE</scope>
    <source>
        <strain evidence="1">C57BL/6J</strain>
        <tissue evidence="1">Testis</tissue>
    </source>
</reference>
<dbReference type="EMBL" id="AK015445">
    <property type="protein sequence ID" value="BAB29851.1"/>
    <property type="molecule type" value="mRNA"/>
</dbReference>
<dbReference type="AlphaFoldDB" id="Q9CQD9"/>
<gene>
    <name evidence="2" type="primary">Itsn2</name>
</gene>
<dbReference type="MGI" id="MGI:1338049">
    <property type="gene designation" value="Itsn2"/>
</dbReference>
<reference evidence="1" key="1">
    <citation type="journal article" date="1999" name="Methods Enzymol.">
        <title>High-efficiency full-length cDNA cloning.</title>
        <authorList>
            <person name="Carninci P."/>
            <person name="Hayashizaki Y."/>
        </authorList>
    </citation>
    <scope>NUCLEOTIDE SEQUENCE</scope>
    <source>
        <strain evidence="1">C57BL/6J</strain>
        <tissue evidence="1">Testis</tissue>
    </source>
</reference>
<organism evidence="1">
    <name type="scientific">Mus musculus</name>
    <name type="common">Mouse</name>
    <dbReference type="NCBI Taxonomy" id="10090"/>
    <lineage>
        <taxon>Eukaryota</taxon>
        <taxon>Metazoa</taxon>
        <taxon>Chordata</taxon>
        <taxon>Craniata</taxon>
        <taxon>Vertebrata</taxon>
        <taxon>Euteleostomi</taxon>
        <taxon>Mammalia</taxon>
        <taxon>Eutheria</taxon>
        <taxon>Euarchontoglires</taxon>
        <taxon>Glires</taxon>
        <taxon>Rodentia</taxon>
        <taxon>Myomorpha</taxon>
        <taxon>Muroidea</taxon>
        <taxon>Muridae</taxon>
        <taxon>Murinae</taxon>
        <taxon>Mus</taxon>
        <taxon>Mus</taxon>
    </lineage>
</organism>
<dbReference type="AGR" id="MGI:1338049"/>
<evidence type="ECO:0000313" key="1">
    <source>
        <dbReference type="EMBL" id="BAB29851.1"/>
    </source>
</evidence>